<dbReference type="PROSITE" id="PS51898">
    <property type="entry name" value="TYR_RECOMBINASE"/>
    <property type="match status" value="1"/>
</dbReference>
<dbReference type="Proteomes" id="UP001548832">
    <property type="component" value="Unassembled WGS sequence"/>
</dbReference>
<proteinExistence type="predicted"/>
<name>A0ABV2D8N1_9HYPH</name>
<evidence type="ECO:0000313" key="4">
    <source>
        <dbReference type="Proteomes" id="UP001548832"/>
    </source>
</evidence>
<dbReference type="SUPFAM" id="SSF56349">
    <property type="entry name" value="DNA breaking-rejoining enzymes"/>
    <property type="match status" value="1"/>
</dbReference>
<protein>
    <submittedName>
        <fullName evidence="3">Integrase</fullName>
    </submittedName>
</protein>
<dbReference type="InterPro" id="IPR011010">
    <property type="entry name" value="DNA_brk_join_enz"/>
</dbReference>
<reference evidence="3 4" key="1">
    <citation type="submission" date="2024-06" db="EMBL/GenBank/DDBJ databases">
        <authorList>
            <person name="Kim D.-U."/>
        </authorList>
    </citation>
    <scope>NUCLEOTIDE SEQUENCE [LARGE SCALE GENOMIC DNA]</scope>
    <source>
        <strain evidence="3 4">KACC15460</strain>
    </source>
</reference>
<keyword evidence="4" id="KW-1185">Reference proteome</keyword>
<evidence type="ECO:0000313" key="3">
    <source>
        <dbReference type="EMBL" id="MET2825823.1"/>
    </source>
</evidence>
<keyword evidence="1" id="KW-0233">DNA recombination</keyword>
<evidence type="ECO:0000256" key="1">
    <source>
        <dbReference type="ARBA" id="ARBA00023172"/>
    </source>
</evidence>
<dbReference type="InterPro" id="IPR013762">
    <property type="entry name" value="Integrase-like_cat_sf"/>
</dbReference>
<comment type="caution">
    <text evidence="3">The sequence shown here is derived from an EMBL/GenBank/DDBJ whole genome shotgun (WGS) entry which is preliminary data.</text>
</comment>
<organism evidence="3 4">
    <name type="scientific">Mesorhizobium shangrilense</name>
    <dbReference type="NCBI Taxonomy" id="460060"/>
    <lineage>
        <taxon>Bacteria</taxon>
        <taxon>Pseudomonadati</taxon>
        <taxon>Pseudomonadota</taxon>
        <taxon>Alphaproteobacteria</taxon>
        <taxon>Hyphomicrobiales</taxon>
        <taxon>Phyllobacteriaceae</taxon>
        <taxon>Mesorhizobium</taxon>
    </lineage>
</organism>
<accession>A0ABV2D8N1</accession>
<evidence type="ECO:0000259" key="2">
    <source>
        <dbReference type="PROSITE" id="PS51898"/>
    </source>
</evidence>
<dbReference type="RefSeq" id="WP_354457900.1">
    <property type="nucleotide sequence ID" value="NZ_JBEWSZ010000001.1"/>
</dbReference>
<feature type="domain" description="Tyr recombinase" evidence="2">
    <location>
        <begin position="238"/>
        <end position="436"/>
    </location>
</feature>
<dbReference type="Gene3D" id="1.10.443.10">
    <property type="entry name" value="Intergrase catalytic core"/>
    <property type="match status" value="1"/>
</dbReference>
<gene>
    <name evidence="3" type="ORF">ABVQ20_02415</name>
</gene>
<sequence>MAKRVRDAHLETRTAREKLKARGKPYYKSIGPRLHVGYRKGKTGGVWVARLYLGKAEGEQGDKKDCYRVQKIGVADDMVDSDGKTILDFWQAQNVARAFQAELSVETEPATGALPTVRDAVDAYIAARDARDSRRRARAVRSDASRRLHRYVLGQGKRGNHEAVPASPLAGVGMATLTDEHLSSWRAGLPAELKETTKQRLVNDLKAALHSQRKQLNSALVVGDGLKGDVDEPEPVARDNQILSDVQIMRLLGAALQVDGELGWDGDLFRLVVVLNATGARFSQIVRMKVRDCQLSEARLLVPSSRKGKGKGGSITIPVEPAVIDALRPVVTGRANDAWLLERWQHRQVAGSIRWVRDGRGPWQTSSFIAQPWKAIRERAQMPTVIAYALRHSSIVRGIRQNLPIRLVAAAHDTSVAMIEKHYAKWITSGLEEMARAAIVPLMPPPLAGDGKVLRIEMR</sequence>
<dbReference type="EMBL" id="JBEWSZ010000001">
    <property type="protein sequence ID" value="MET2825823.1"/>
    <property type="molecule type" value="Genomic_DNA"/>
</dbReference>
<dbReference type="InterPro" id="IPR002104">
    <property type="entry name" value="Integrase_catalytic"/>
</dbReference>